<keyword evidence="2" id="KW-1185">Reference proteome</keyword>
<dbReference type="Proteomes" id="UP000467130">
    <property type="component" value="Chromosome"/>
</dbReference>
<reference evidence="1 2" key="1">
    <citation type="journal article" date="2019" name="Emerg. Microbes Infect.">
        <title>Comprehensive subspecies identification of 175 nontuberculous mycobacteria species based on 7547 genomic profiles.</title>
        <authorList>
            <person name="Matsumoto Y."/>
            <person name="Kinjo T."/>
            <person name="Motooka D."/>
            <person name="Nabeya D."/>
            <person name="Jung N."/>
            <person name="Uechi K."/>
            <person name="Horii T."/>
            <person name="Iida T."/>
            <person name="Fujita J."/>
            <person name="Nakamura S."/>
        </authorList>
    </citation>
    <scope>NUCLEOTIDE SEQUENCE [LARGE SCALE GENOMIC DNA]</scope>
    <source>
        <strain evidence="1 2">JCM 17783</strain>
    </source>
</reference>
<organism evidence="1 2">
    <name type="scientific">Mycobacterium stomatepiae</name>
    <dbReference type="NCBI Taxonomy" id="470076"/>
    <lineage>
        <taxon>Bacteria</taxon>
        <taxon>Bacillati</taxon>
        <taxon>Actinomycetota</taxon>
        <taxon>Actinomycetes</taxon>
        <taxon>Mycobacteriales</taxon>
        <taxon>Mycobacteriaceae</taxon>
        <taxon>Mycobacterium</taxon>
        <taxon>Mycobacterium simiae complex</taxon>
    </lineage>
</organism>
<protein>
    <submittedName>
        <fullName evidence="1">Uncharacterized protein</fullName>
    </submittedName>
</protein>
<name>A0A7I7Q473_9MYCO</name>
<evidence type="ECO:0000313" key="1">
    <source>
        <dbReference type="EMBL" id="BBY21145.1"/>
    </source>
</evidence>
<proteinExistence type="predicted"/>
<gene>
    <name evidence="1" type="ORF">MSTO_13500</name>
</gene>
<dbReference type="RefSeq" id="WP_163789064.1">
    <property type="nucleotide sequence ID" value="NZ_AP022587.1"/>
</dbReference>
<accession>A0A7I7Q473</accession>
<evidence type="ECO:0000313" key="2">
    <source>
        <dbReference type="Proteomes" id="UP000467130"/>
    </source>
</evidence>
<sequence>MVKRQLRRATAWLGLTPDPEQSLPELLARLEGGSALPEEQDRVTRLILRGTGRRWLRYLDRAAQLALNAVDGRAGDPATALAVAQVVLHHDQMLIGLPGDAYRRTSDRRKLLAAAIPALETLADNRRKMP</sequence>
<dbReference type="AlphaFoldDB" id="A0A7I7Q473"/>
<dbReference type="EMBL" id="AP022587">
    <property type="protein sequence ID" value="BBY21145.1"/>
    <property type="molecule type" value="Genomic_DNA"/>
</dbReference>
<dbReference type="KEGG" id="msto:MSTO_13500"/>